<protein>
    <submittedName>
        <fullName evidence="3">UBA-like</fullName>
    </submittedName>
</protein>
<evidence type="ECO:0000313" key="3">
    <source>
        <dbReference type="EMBL" id="SLM41358.1"/>
    </source>
</evidence>
<feature type="compositionally biased region" description="Acidic residues" evidence="2">
    <location>
        <begin position="293"/>
        <end position="314"/>
    </location>
</feature>
<dbReference type="AlphaFoldDB" id="A0A1W5DDY7"/>
<proteinExistence type="predicted"/>
<dbReference type="EMBL" id="FWEW01003840">
    <property type="protein sequence ID" value="SLM41358.1"/>
    <property type="molecule type" value="Genomic_DNA"/>
</dbReference>
<dbReference type="Gene3D" id="1.10.8.10">
    <property type="entry name" value="DNA helicase RuvA subunit, C-terminal domain"/>
    <property type="match status" value="1"/>
</dbReference>
<sequence>MSGLPGTGLSQSEMYDLVAQFMRETKNDVDTAFQYLKSAGWKSHLALNAFYRTETQDSALTDVEDLERDIEELESDLEGAELSDEMSVFSSDGEDGEVRDQGTVTDYKSAQQAANAAENPGLDRKPAQARKGPQTLKLIITLVRNGVRHSYTYGHEVDWEDPSSVRRLNRWRTQVFLNGGLPPVRNAIVRFLSVEEDFIIDRIRQAKHAHDQSGISTRFRPHWNDMQQQFNERFEGKMLEGSSVRRIHRSCISIKTHADRLQEVADMRGGKLRKDAQKREARSGRGRGKEMQLDDEEGEVEDGNGDIDVDDGDDESKVSSIDGMNLEVSNAL</sequence>
<keyword evidence="1" id="KW-0175">Coiled coil</keyword>
<reference evidence="4" key="1">
    <citation type="submission" date="2017-03" db="EMBL/GenBank/DDBJ databases">
        <authorList>
            <person name="Sharma R."/>
            <person name="Thines M."/>
        </authorList>
    </citation>
    <scope>NUCLEOTIDE SEQUENCE [LARGE SCALE GENOMIC DNA]</scope>
</reference>
<dbReference type="Proteomes" id="UP000192927">
    <property type="component" value="Unassembled WGS sequence"/>
</dbReference>
<organism evidence="3 4">
    <name type="scientific">Lasallia pustulata</name>
    <dbReference type="NCBI Taxonomy" id="136370"/>
    <lineage>
        <taxon>Eukaryota</taxon>
        <taxon>Fungi</taxon>
        <taxon>Dikarya</taxon>
        <taxon>Ascomycota</taxon>
        <taxon>Pezizomycotina</taxon>
        <taxon>Lecanoromycetes</taxon>
        <taxon>OSLEUM clade</taxon>
        <taxon>Umbilicariomycetidae</taxon>
        <taxon>Umbilicariales</taxon>
        <taxon>Umbilicariaceae</taxon>
        <taxon>Lasallia</taxon>
    </lineage>
</organism>
<feature type="region of interest" description="Disordered" evidence="2">
    <location>
        <begin position="265"/>
        <end position="332"/>
    </location>
</feature>
<keyword evidence="4" id="KW-1185">Reference proteome</keyword>
<evidence type="ECO:0000256" key="1">
    <source>
        <dbReference type="SAM" id="Coils"/>
    </source>
</evidence>
<feature type="region of interest" description="Disordered" evidence="2">
    <location>
        <begin position="107"/>
        <end position="130"/>
    </location>
</feature>
<name>A0A1W5DDY7_9LECA</name>
<evidence type="ECO:0000313" key="4">
    <source>
        <dbReference type="Proteomes" id="UP000192927"/>
    </source>
</evidence>
<feature type="compositionally biased region" description="Basic and acidic residues" evidence="2">
    <location>
        <begin position="265"/>
        <end position="292"/>
    </location>
</feature>
<dbReference type="SUPFAM" id="SSF46934">
    <property type="entry name" value="UBA-like"/>
    <property type="match status" value="1"/>
</dbReference>
<dbReference type="InterPro" id="IPR009060">
    <property type="entry name" value="UBA-like_sf"/>
</dbReference>
<evidence type="ECO:0000256" key="2">
    <source>
        <dbReference type="SAM" id="MobiDB-lite"/>
    </source>
</evidence>
<accession>A0A1W5DDY7</accession>
<feature type="coiled-coil region" evidence="1">
    <location>
        <begin position="56"/>
        <end position="83"/>
    </location>
</feature>
<dbReference type="Pfam" id="PF14555">
    <property type="entry name" value="UBA_4"/>
    <property type="match status" value="1"/>
</dbReference>